<organism evidence="1 2">
    <name type="scientific">Racocetra fulgida</name>
    <dbReference type="NCBI Taxonomy" id="60492"/>
    <lineage>
        <taxon>Eukaryota</taxon>
        <taxon>Fungi</taxon>
        <taxon>Fungi incertae sedis</taxon>
        <taxon>Mucoromycota</taxon>
        <taxon>Glomeromycotina</taxon>
        <taxon>Glomeromycetes</taxon>
        <taxon>Diversisporales</taxon>
        <taxon>Gigasporaceae</taxon>
        <taxon>Racocetra</taxon>
    </lineage>
</organism>
<sequence length="77" mass="9298">MHSSDLQDELITNHNIMEERREKYAYYKKKFNSALELYKQEIDNDNFMNNFDALMAPLLKEIEEYETVLQAYKQQAT</sequence>
<reference evidence="1" key="1">
    <citation type="submission" date="2021-06" db="EMBL/GenBank/DDBJ databases">
        <authorList>
            <person name="Kallberg Y."/>
            <person name="Tangrot J."/>
            <person name="Rosling A."/>
        </authorList>
    </citation>
    <scope>NUCLEOTIDE SEQUENCE</scope>
    <source>
        <strain evidence="1">IN212</strain>
    </source>
</reference>
<protein>
    <submittedName>
        <fullName evidence="1">6034_t:CDS:1</fullName>
    </submittedName>
</protein>
<accession>A0A9N9EYW8</accession>
<dbReference type="OrthoDB" id="2392018at2759"/>
<comment type="caution">
    <text evidence="1">The sequence shown here is derived from an EMBL/GenBank/DDBJ whole genome shotgun (WGS) entry which is preliminary data.</text>
</comment>
<proteinExistence type="predicted"/>
<dbReference type="EMBL" id="CAJVPZ010001760">
    <property type="protein sequence ID" value="CAG8499294.1"/>
    <property type="molecule type" value="Genomic_DNA"/>
</dbReference>
<evidence type="ECO:0000313" key="1">
    <source>
        <dbReference type="EMBL" id="CAG8499294.1"/>
    </source>
</evidence>
<keyword evidence="2" id="KW-1185">Reference proteome</keyword>
<name>A0A9N9EYW8_9GLOM</name>
<dbReference type="Proteomes" id="UP000789396">
    <property type="component" value="Unassembled WGS sequence"/>
</dbReference>
<dbReference type="AlphaFoldDB" id="A0A9N9EYW8"/>
<evidence type="ECO:0000313" key="2">
    <source>
        <dbReference type="Proteomes" id="UP000789396"/>
    </source>
</evidence>
<gene>
    <name evidence="1" type="ORF">RFULGI_LOCUS2358</name>
</gene>